<dbReference type="Proteomes" id="UP000789405">
    <property type="component" value="Unassembled WGS sequence"/>
</dbReference>
<accession>A0A9N8YRW0</accession>
<dbReference type="EMBL" id="CAJVPY010000082">
    <property type="protein sequence ID" value="CAG8448745.1"/>
    <property type="molecule type" value="Genomic_DNA"/>
</dbReference>
<proteinExistence type="predicted"/>
<sequence>MPTIAPNASAQYQALELIQEAKSKISESYKKNTNQIFAQPSIKSTTDTHLIFLSSSTVTYLSAEEVNALLDSLNAQKIELSNVAILEDFTILSSIGLSHKFDPSNLLEALSDTK</sequence>
<comment type="caution">
    <text evidence="1">The sequence shown here is derived from an EMBL/GenBank/DDBJ whole genome shotgun (WGS) entry which is preliminary data.</text>
</comment>
<organism evidence="1 2">
    <name type="scientific">Dentiscutata erythropus</name>
    <dbReference type="NCBI Taxonomy" id="1348616"/>
    <lineage>
        <taxon>Eukaryota</taxon>
        <taxon>Fungi</taxon>
        <taxon>Fungi incertae sedis</taxon>
        <taxon>Mucoromycota</taxon>
        <taxon>Glomeromycotina</taxon>
        <taxon>Glomeromycetes</taxon>
        <taxon>Diversisporales</taxon>
        <taxon>Gigasporaceae</taxon>
        <taxon>Dentiscutata</taxon>
    </lineage>
</organism>
<dbReference type="AlphaFoldDB" id="A0A9N8YRW0"/>
<evidence type="ECO:0000313" key="2">
    <source>
        <dbReference type="Proteomes" id="UP000789405"/>
    </source>
</evidence>
<protein>
    <submittedName>
        <fullName evidence="1">13384_t:CDS:1</fullName>
    </submittedName>
</protein>
<gene>
    <name evidence="1" type="ORF">DERYTH_LOCUS384</name>
</gene>
<name>A0A9N8YRW0_9GLOM</name>
<reference evidence="1" key="1">
    <citation type="submission" date="2021-06" db="EMBL/GenBank/DDBJ databases">
        <authorList>
            <person name="Kallberg Y."/>
            <person name="Tangrot J."/>
            <person name="Rosling A."/>
        </authorList>
    </citation>
    <scope>NUCLEOTIDE SEQUENCE</scope>
    <source>
        <strain evidence="1">MA453B</strain>
    </source>
</reference>
<evidence type="ECO:0000313" key="1">
    <source>
        <dbReference type="EMBL" id="CAG8448745.1"/>
    </source>
</evidence>
<keyword evidence="2" id="KW-1185">Reference proteome</keyword>
<dbReference type="OrthoDB" id="2469566at2759"/>